<sequence length="131" mass="14009">MPKAQSWDSLCPLLYPFEGRRVGLNRLSRHHLGLVCQLVDSGLGSALPMGIPWLAMLGQCHIKGLSVDGTKPCNSLGACWHPYVHEECTVGTKVTLGASMGLDGSKDHLRYIVGTDTICGHVSLVKVNASA</sequence>
<organism evidence="1 2">
    <name type="scientific">Nyssa sinensis</name>
    <dbReference type="NCBI Taxonomy" id="561372"/>
    <lineage>
        <taxon>Eukaryota</taxon>
        <taxon>Viridiplantae</taxon>
        <taxon>Streptophyta</taxon>
        <taxon>Embryophyta</taxon>
        <taxon>Tracheophyta</taxon>
        <taxon>Spermatophyta</taxon>
        <taxon>Magnoliopsida</taxon>
        <taxon>eudicotyledons</taxon>
        <taxon>Gunneridae</taxon>
        <taxon>Pentapetalae</taxon>
        <taxon>asterids</taxon>
        <taxon>Cornales</taxon>
        <taxon>Nyssaceae</taxon>
        <taxon>Nyssa</taxon>
    </lineage>
</organism>
<dbReference type="AlphaFoldDB" id="A0A5J5AZF3"/>
<gene>
    <name evidence="1" type="ORF">F0562_028893</name>
</gene>
<dbReference type="EMBL" id="CM018039">
    <property type="protein sequence ID" value="KAA8536415.1"/>
    <property type="molecule type" value="Genomic_DNA"/>
</dbReference>
<evidence type="ECO:0000313" key="2">
    <source>
        <dbReference type="Proteomes" id="UP000325577"/>
    </source>
</evidence>
<keyword evidence="2" id="KW-1185">Reference proteome</keyword>
<name>A0A5J5AZF3_9ASTE</name>
<protein>
    <submittedName>
        <fullName evidence="1">Uncharacterized protein</fullName>
    </submittedName>
</protein>
<evidence type="ECO:0000313" key="1">
    <source>
        <dbReference type="EMBL" id="KAA8536415.1"/>
    </source>
</evidence>
<accession>A0A5J5AZF3</accession>
<dbReference type="Proteomes" id="UP000325577">
    <property type="component" value="Linkage Group LG16"/>
</dbReference>
<reference evidence="1 2" key="1">
    <citation type="submission" date="2019-09" db="EMBL/GenBank/DDBJ databases">
        <title>A chromosome-level genome assembly of the Chinese tupelo Nyssa sinensis.</title>
        <authorList>
            <person name="Yang X."/>
            <person name="Kang M."/>
            <person name="Yang Y."/>
            <person name="Xiong H."/>
            <person name="Wang M."/>
            <person name="Zhang Z."/>
            <person name="Wang Z."/>
            <person name="Wu H."/>
            <person name="Ma T."/>
            <person name="Liu J."/>
            <person name="Xi Z."/>
        </authorList>
    </citation>
    <scope>NUCLEOTIDE SEQUENCE [LARGE SCALE GENOMIC DNA]</scope>
    <source>
        <strain evidence="1">J267</strain>
        <tissue evidence="1">Leaf</tissue>
    </source>
</reference>
<proteinExistence type="predicted"/>